<dbReference type="Gene3D" id="3.30.930.10">
    <property type="entry name" value="Bira Bifunctional Protein, Domain 2"/>
    <property type="match status" value="1"/>
</dbReference>
<organism evidence="10 11">
    <name type="scientific">Edhazardia aedis (strain USNM 41457)</name>
    <name type="common">Microsporidian parasite</name>
    <dbReference type="NCBI Taxonomy" id="1003232"/>
    <lineage>
        <taxon>Eukaryota</taxon>
        <taxon>Fungi</taxon>
        <taxon>Fungi incertae sedis</taxon>
        <taxon>Microsporidia</taxon>
        <taxon>Edhazardia</taxon>
    </lineage>
</organism>
<dbReference type="InterPro" id="IPR045864">
    <property type="entry name" value="aa-tRNA-synth_II/BPL/LPL"/>
</dbReference>
<reference evidence="11" key="2">
    <citation type="submission" date="2015-07" db="EMBL/GenBank/DDBJ databases">
        <title>Contrasting host-pathogen interactions and genome evolution in two generalist and specialist microsporidian pathogens of mosquitoes.</title>
        <authorList>
            <consortium name="The Broad Institute Genomics Platform"/>
            <consortium name="The Broad Institute Genome Sequencing Center for Infectious Disease"/>
            <person name="Cuomo C.A."/>
            <person name="Sanscrainte N.D."/>
            <person name="Goldberg J.M."/>
            <person name="Heiman D."/>
            <person name="Young S."/>
            <person name="Zeng Q."/>
            <person name="Becnel J.J."/>
            <person name="Birren B.W."/>
        </authorList>
    </citation>
    <scope>NUCLEOTIDE SEQUENCE [LARGE SCALE GENOMIC DNA]</scope>
    <source>
        <strain evidence="11">USNM 41457</strain>
    </source>
</reference>
<gene>
    <name evidence="10" type="ORF">EDEG_03206</name>
</gene>
<keyword evidence="4" id="KW-0547">Nucleotide-binding</keyword>
<evidence type="ECO:0000313" key="11">
    <source>
        <dbReference type="Proteomes" id="UP000003163"/>
    </source>
</evidence>
<feature type="domain" description="Aminoacyl-transfer RNA synthetases class-II family profile" evidence="9">
    <location>
        <begin position="64"/>
        <end position="229"/>
    </location>
</feature>
<keyword evidence="3" id="KW-0436">Ligase</keyword>
<evidence type="ECO:0000256" key="6">
    <source>
        <dbReference type="ARBA" id="ARBA00023146"/>
    </source>
</evidence>
<reference evidence="10 11" key="1">
    <citation type="submission" date="2011-08" db="EMBL/GenBank/DDBJ databases">
        <authorList>
            <person name="Liu Z.J."/>
            <person name="Shi F.L."/>
            <person name="Lu J.Q."/>
            <person name="Li M."/>
            <person name="Wang Z.L."/>
        </authorList>
    </citation>
    <scope>NUCLEOTIDE SEQUENCE [LARGE SCALE GENOMIC DNA]</scope>
    <source>
        <strain evidence="10 11">USNM 41457</strain>
    </source>
</reference>
<dbReference type="STRING" id="1003232.J9D485"/>
<accession>J9D485</accession>
<evidence type="ECO:0000259" key="9">
    <source>
        <dbReference type="PROSITE" id="PS50862"/>
    </source>
</evidence>
<comment type="similarity">
    <text evidence="1">Belongs to the class-II aminoacyl-tRNA synthetase family.</text>
</comment>
<evidence type="ECO:0000256" key="3">
    <source>
        <dbReference type="ARBA" id="ARBA00022598"/>
    </source>
</evidence>
<evidence type="ECO:0000313" key="10">
    <source>
        <dbReference type="EMBL" id="EJW02364.1"/>
    </source>
</evidence>
<evidence type="ECO:0000256" key="2">
    <source>
        <dbReference type="ARBA" id="ARBA00012831"/>
    </source>
</evidence>
<dbReference type="EC" id="6.1.1.15" evidence="2"/>
<sequence length="229" mass="26731">MCDSKKTEEKQNTNAPQIERKFGITKDKSEDFSDWYTQVCLKADLIDLYTIRGCYIMKPASMFIWTQIKNFVTTFIEGVNVNEVYFPMLISHENLAKEQSHIDNFEPEVAWITKSGNTNIEPLAVRPTSEAVMYPYFSKWITSHRDLPLKVNQWCNILRWEIKSTVPFIRGREFLWQEGHCAYNSKEECDSEVLNILDLYARVYKDLLAVPVVKGKKVRMRNLVALSTL</sequence>
<dbReference type="GO" id="GO:0005737">
    <property type="term" value="C:cytoplasm"/>
    <property type="evidence" value="ECO:0007669"/>
    <property type="project" value="InterPro"/>
</dbReference>
<name>J9D485_EDHAE</name>
<dbReference type="Proteomes" id="UP000003163">
    <property type="component" value="Unassembled WGS sequence"/>
</dbReference>
<evidence type="ECO:0000256" key="4">
    <source>
        <dbReference type="ARBA" id="ARBA00022741"/>
    </source>
</evidence>
<proteinExistence type="inferred from homology"/>
<evidence type="ECO:0000256" key="1">
    <source>
        <dbReference type="ARBA" id="ARBA00008226"/>
    </source>
</evidence>
<dbReference type="InterPro" id="IPR004499">
    <property type="entry name" value="Pro-tRNA-ligase_IIa_arc-type"/>
</dbReference>
<comment type="catalytic activity">
    <reaction evidence="8">
        <text>tRNA(Pro) + L-proline + ATP = L-prolyl-tRNA(Pro) + AMP + diphosphate</text>
        <dbReference type="Rhea" id="RHEA:14305"/>
        <dbReference type="Rhea" id="RHEA-COMP:9700"/>
        <dbReference type="Rhea" id="RHEA-COMP:9702"/>
        <dbReference type="ChEBI" id="CHEBI:30616"/>
        <dbReference type="ChEBI" id="CHEBI:33019"/>
        <dbReference type="ChEBI" id="CHEBI:60039"/>
        <dbReference type="ChEBI" id="CHEBI:78442"/>
        <dbReference type="ChEBI" id="CHEBI:78532"/>
        <dbReference type="ChEBI" id="CHEBI:456215"/>
        <dbReference type="EC" id="6.1.1.15"/>
    </reaction>
</comment>
<keyword evidence="11" id="KW-1185">Reference proteome</keyword>
<dbReference type="GO" id="GO:0005524">
    <property type="term" value="F:ATP binding"/>
    <property type="evidence" value="ECO:0007669"/>
    <property type="project" value="UniProtKB-KW"/>
</dbReference>
<dbReference type="Pfam" id="PF00587">
    <property type="entry name" value="tRNA-synt_2b"/>
    <property type="match status" value="1"/>
</dbReference>
<dbReference type="SUPFAM" id="SSF55681">
    <property type="entry name" value="Class II aaRS and biotin synthetases"/>
    <property type="match status" value="1"/>
</dbReference>
<dbReference type="AlphaFoldDB" id="J9D485"/>
<protein>
    <recommendedName>
        <fullName evidence="2">proline--tRNA ligase</fullName>
        <ecNumber evidence="2">6.1.1.15</ecNumber>
    </recommendedName>
    <alternativeName>
        <fullName evidence="7">Prolyl-tRNA synthetase</fullName>
    </alternativeName>
</protein>
<evidence type="ECO:0000256" key="7">
    <source>
        <dbReference type="ARBA" id="ARBA00029731"/>
    </source>
</evidence>
<dbReference type="OrthoDB" id="1350766at2759"/>
<dbReference type="InterPro" id="IPR002314">
    <property type="entry name" value="aa-tRNA-synt_IIb"/>
</dbReference>
<comment type="caution">
    <text evidence="10">The sequence shown here is derived from an EMBL/GenBank/DDBJ whole genome shotgun (WGS) entry which is preliminary data.</text>
</comment>
<dbReference type="PRINTS" id="PR01046">
    <property type="entry name" value="TRNASYNTHPRO"/>
</dbReference>
<evidence type="ECO:0000256" key="5">
    <source>
        <dbReference type="ARBA" id="ARBA00022840"/>
    </source>
</evidence>
<dbReference type="GO" id="GO:0004827">
    <property type="term" value="F:proline-tRNA ligase activity"/>
    <property type="evidence" value="ECO:0007669"/>
    <property type="project" value="UniProtKB-EC"/>
</dbReference>
<dbReference type="VEuPathDB" id="MicrosporidiaDB:EDEG_03206"/>
<dbReference type="InterPro" id="IPR002316">
    <property type="entry name" value="Pro-tRNA-ligase_IIa"/>
</dbReference>
<dbReference type="HOGENOM" id="CLU_001882_4_1_1"/>
<dbReference type="PROSITE" id="PS50862">
    <property type="entry name" value="AA_TRNA_LIGASE_II"/>
    <property type="match status" value="1"/>
</dbReference>
<dbReference type="PANTHER" id="PTHR43382:SF2">
    <property type="entry name" value="BIFUNCTIONAL GLUTAMATE_PROLINE--TRNA LIGASE"/>
    <property type="match status" value="1"/>
</dbReference>
<dbReference type="EMBL" id="AFBI03000075">
    <property type="protein sequence ID" value="EJW02364.1"/>
    <property type="molecule type" value="Genomic_DNA"/>
</dbReference>
<dbReference type="InParanoid" id="J9D485"/>
<dbReference type="GO" id="GO:0017101">
    <property type="term" value="C:aminoacyl-tRNA synthetase multienzyme complex"/>
    <property type="evidence" value="ECO:0007669"/>
    <property type="project" value="TreeGrafter"/>
</dbReference>
<keyword evidence="5" id="KW-0067">ATP-binding</keyword>
<dbReference type="InterPro" id="IPR006195">
    <property type="entry name" value="aa-tRNA-synth_II"/>
</dbReference>
<dbReference type="GO" id="GO:0006433">
    <property type="term" value="P:prolyl-tRNA aminoacylation"/>
    <property type="evidence" value="ECO:0007669"/>
    <property type="project" value="InterPro"/>
</dbReference>
<keyword evidence="6 10" id="KW-0030">Aminoacyl-tRNA synthetase</keyword>
<evidence type="ECO:0000256" key="8">
    <source>
        <dbReference type="ARBA" id="ARBA00047671"/>
    </source>
</evidence>
<dbReference type="OMA" id="PMLISHE"/>
<dbReference type="PANTHER" id="PTHR43382">
    <property type="entry name" value="PROLYL-TRNA SYNTHETASE"/>
    <property type="match status" value="1"/>
</dbReference>